<dbReference type="GeneID" id="58921475"/>
<dbReference type="Proteomes" id="UP000179934">
    <property type="component" value="Unassembled WGS sequence"/>
</dbReference>
<protein>
    <submittedName>
        <fullName evidence="1">TRAP ABC transporter substrate-binding protein</fullName>
    </submittedName>
</protein>
<dbReference type="Gene3D" id="3.40.190.10">
    <property type="entry name" value="Periplasmic binding protein-like II"/>
    <property type="match status" value="2"/>
</dbReference>
<evidence type="ECO:0000313" key="1">
    <source>
        <dbReference type="EMBL" id="OHY90946.1"/>
    </source>
</evidence>
<comment type="caution">
    <text evidence="1">The sequence shown here is derived from an EMBL/GenBank/DDBJ whole genome shotgun (WGS) entry which is preliminary data.</text>
</comment>
<dbReference type="CDD" id="cd13568">
    <property type="entry name" value="PBP2_TAXI_TRAP_like_3"/>
    <property type="match status" value="1"/>
</dbReference>
<dbReference type="PANTHER" id="PTHR42941">
    <property type="entry name" value="SLL1037 PROTEIN"/>
    <property type="match status" value="1"/>
</dbReference>
<organism evidence="1 2">
    <name type="scientific">Aeromonas sobria</name>
    <dbReference type="NCBI Taxonomy" id="646"/>
    <lineage>
        <taxon>Bacteria</taxon>
        <taxon>Pseudomonadati</taxon>
        <taxon>Pseudomonadota</taxon>
        <taxon>Gammaproteobacteria</taxon>
        <taxon>Aeromonadales</taxon>
        <taxon>Aeromonadaceae</taxon>
        <taxon>Aeromonas</taxon>
    </lineage>
</organism>
<dbReference type="RefSeq" id="WP_042019418.1">
    <property type="nucleotide sequence ID" value="NZ_CDBW01000012.1"/>
</dbReference>
<evidence type="ECO:0000313" key="2">
    <source>
        <dbReference type="Proteomes" id="UP000179934"/>
    </source>
</evidence>
<reference evidence="1 2" key="1">
    <citation type="submission" date="2016-09" db="EMBL/GenBank/DDBJ databases">
        <title>Draft Genome Sequence of Aeromonas sobria Strain 08005, Isolated from Sick Rana catesbeiana.</title>
        <authorList>
            <person name="Yang Q."/>
        </authorList>
    </citation>
    <scope>NUCLEOTIDE SEQUENCE [LARGE SCALE GENOMIC DNA]</scope>
    <source>
        <strain evidence="1 2">08005</strain>
    </source>
</reference>
<dbReference type="NCBIfam" id="TIGR02122">
    <property type="entry name" value="TRAP_TAXI"/>
    <property type="match status" value="1"/>
</dbReference>
<dbReference type="SUPFAM" id="SSF53850">
    <property type="entry name" value="Periplasmic binding protein-like II"/>
    <property type="match status" value="1"/>
</dbReference>
<dbReference type="OrthoDB" id="5582316at2"/>
<dbReference type="InterPro" id="IPR011852">
    <property type="entry name" value="TRAP_TAXI"/>
</dbReference>
<accession>A0A1S2CQW0</accession>
<dbReference type="PANTHER" id="PTHR42941:SF1">
    <property type="entry name" value="SLL1037 PROTEIN"/>
    <property type="match status" value="1"/>
</dbReference>
<dbReference type="Pfam" id="PF16868">
    <property type="entry name" value="NMT1_3"/>
    <property type="match status" value="1"/>
</dbReference>
<dbReference type="STRING" id="646.BJD16_16935"/>
<name>A0A1S2CQW0_AERSO</name>
<proteinExistence type="predicted"/>
<dbReference type="EMBL" id="MKFU01000024">
    <property type="protein sequence ID" value="OHY90946.1"/>
    <property type="molecule type" value="Genomic_DNA"/>
</dbReference>
<dbReference type="AlphaFoldDB" id="A0A1S2CQW0"/>
<gene>
    <name evidence="1" type="ORF">BJD16_16935</name>
</gene>
<sequence>MNKLAMLLPLLWQPGLMAESVTIGTGGEQGIYHQITKEFCRLAHEADEQLKCALQGTSGSIENLQRLKSGESSYAMVQSDWLYQASKGLGPFATQPQPELRALFATHAEPFTIVIRADGDITSLEQLKLVPIDMGLKGSGTRQTALTLFNQLGAQEQDLDLKSMANQSDALCSKQIDAFALVMGHPNRIVLDTAKRCAVRFLPIEGAIRDQLLKGVKYYQRSQVPARIYPGNLKATPTFAIAATLVTNAAMLEESVYRLTKAMLTQQTKFNEQTYGYANMFHRARNKTGPVLSIEQHPGAAKYFEELKAAGKL</sequence>